<dbReference type="SMART" id="SM01119">
    <property type="entry name" value="D-ser_dehydrat"/>
    <property type="match status" value="1"/>
</dbReference>
<dbReference type="GO" id="GO:0008721">
    <property type="term" value="F:D-serine ammonia-lyase activity"/>
    <property type="evidence" value="ECO:0007669"/>
    <property type="project" value="TreeGrafter"/>
</dbReference>
<accession>A0A923M8N0</accession>
<feature type="domain" description="D-serine dehydratase-like" evidence="3">
    <location>
        <begin position="286"/>
        <end position="377"/>
    </location>
</feature>
<dbReference type="Pfam" id="PF14031">
    <property type="entry name" value="D-ser_dehydrat"/>
    <property type="match status" value="1"/>
</dbReference>
<evidence type="ECO:0000259" key="3">
    <source>
        <dbReference type="SMART" id="SM01119"/>
    </source>
</evidence>
<name>A0A923M8N0_9BURK</name>
<evidence type="ECO:0000256" key="1">
    <source>
        <dbReference type="ARBA" id="ARBA00005323"/>
    </source>
</evidence>
<comment type="caution">
    <text evidence="4">The sequence shown here is derived from an EMBL/GenBank/DDBJ whole genome shotgun (WGS) entry which is preliminary data.</text>
</comment>
<evidence type="ECO:0000256" key="2">
    <source>
        <dbReference type="ARBA" id="ARBA00023239"/>
    </source>
</evidence>
<protein>
    <submittedName>
        <fullName evidence="4">DSD1 family PLP-dependent enzyme</fullName>
    </submittedName>
</protein>
<dbReference type="SUPFAM" id="SSF51419">
    <property type="entry name" value="PLP-binding barrel"/>
    <property type="match status" value="1"/>
</dbReference>
<evidence type="ECO:0000313" key="5">
    <source>
        <dbReference type="Proteomes" id="UP000596827"/>
    </source>
</evidence>
<dbReference type="EMBL" id="JACORU010000003">
    <property type="protein sequence ID" value="MBC5764891.1"/>
    <property type="molecule type" value="Genomic_DNA"/>
</dbReference>
<organism evidence="4 5">
    <name type="scientific">Ramlibacter albus</name>
    <dbReference type="NCBI Taxonomy" id="2079448"/>
    <lineage>
        <taxon>Bacteria</taxon>
        <taxon>Pseudomonadati</taxon>
        <taxon>Pseudomonadota</taxon>
        <taxon>Betaproteobacteria</taxon>
        <taxon>Burkholderiales</taxon>
        <taxon>Comamonadaceae</taxon>
        <taxon>Ramlibacter</taxon>
    </lineage>
</organism>
<dbReference type="Gene3D" id="3.20.20.10">
    <property type="entry name" value="Alanine racemase"/>
    <property type="match status" value="1"/>
</dbReference>
<dbReference type="InterPro" id="IPR051466">
    <property type="entry name" value="D-amino_acid_metab_enzyme"/>
</dbReference>
<dbReference type="Gene3D" id="2.40.37.20">
    <property type="entry name" value="D-serine dehydratase-like domain"/>
    <property type="match status" value="1"/>
</dbReference>
<dbReference type="CDD" id="cd06819">
    <property type="entry name" value="PLPDE_III_LS_D-TA"/>
    <property type="match status" value="1"/>
</dbReference>
<dbReference type="AlphaFoldDB" id="A0A923M8N0"/>
<dbReference type="RefSeq" id="WP_187081356.1">
    <property type="nucleotide sequence ID" value="NZ_JACORU010000003.1"/>
</dbReference>
<evidence type="ECO:0000313" key="4">
    <source>
        <dbReference type="EMBL" id="MBC5764891.1"/>
    </source>
</evidence>
<dbReference type="PANTHER" id="PTHR28004:SF2">
    <property type="entry name" value="D-SERINE DEHYDRATASE"/>
    <property type="match status" value="1"/>
</dbReference>
<dbReference type="InterPro" id="IPR001608">
    <property type="entry name" value="Ala_racemase_N"/>
</dbReference>
<keyword evidence="2" id="KW-0456">Lyase</keyword>
<dbReference type="Proteomes" id="UP000596827">
    <property type="component" value="Unassembled WGS sequence"/>
</dbReference>
<dbReference type="InterPro" id="IPR029066">
    <property type="entry name" value="PLP-binding_barrel"/>
</dbReference>
<gene>
    <name evidence="4" type="ORF">H8R02_10545</name>
</gene>
<dbReference type="GO" id="GO:0036088">
    <property type="term" value="P:D-serine catabolic process"/>
    <property type="evidence" value="ECO:0007669"/>
    <property type="project" value="TreeGrafter"/>
</dbReference>
<dbReference type="Pfam" id="PF01168">
    <property type="entry name" value="Ala_racemase_N"/>
    <property type="match status" value="1"/>
</dbReference>
<keyword evidence="5" id="KW-1185">Reference proteome</keyword>
<dbReference type="InterPro" id="IPR026956">
    <property type="entry name" value="D-ser_dehydrat-like_dom"/>
</dbReference>
<sequence length="398" mass="42738">MQPTTKTPRSEVLRALVGGPVDAIDTPALVVDMDAMMRNISRMAEFAKKHNIRWRPHAKMHKSSQIAKLLLQAGAVGVCVQKTSEAEVMAAGGVTDIYISNEVIAPAKLARVAALAHQLAAESGKLAIAVDSPEGVRRLAQAMNDAREHAAAAAVVDVFVEIDVGQHRCGVAPGRQAVDLVHEIRKHPALRFAGLQAYHGKAQHMRTAQERRDAIGVAVQDALFTRKLIEKEGVPVDLITGGGTGSMLYETASGAYGELQCGSFLFMDADYAANERDPAQPQFEHALFVKTSVISSQLRHAVCDAGHKSHAIDSGLPKVLAMEPVGELEYANGGDEHGILRPAGENQRVPQLDDTVWLIPGHCDPTVNLHKYIVGVTGGLRKGKVERIIRVDARGALT</sequence>
<dbReference type="PANTHER" id="PTHR28004">
    <property type="entry name" value="ZGC:162816-RELATED"/>
    <property type="match status" value="1"/>
</dbReference>
<proteinExistence type="inferred from homology"/>
<comment type="similarity">
    <text evidence="1">Belongs to the DSD1 family.</text>
</comment>
<dbReference type="InterPro" id="IPR042208">
    <property type="entry name" value="D-ser_dehydrat-like_sf"/>
</dbReference>
<reference evidence="4" key="1">
    <citation type="submission" date="2020-08" db="EMBL/GenBank/DDBJ databases">
        <title>Ramlibacter sp. GTP1 16S ribosomal RNA gene genome sequencing and assembly.</title>
        <authorList>
            <person name="Kang M."/>
        </authorList>
    </citation>
    <scope>NUCLEOTIDE SEQUENCE</scope>
    <source>
        <strain evidence="4">GTP1</strain>
    </source>
</reference>